<dbReference type="InterPro" id="IPR027266">
    <property type="entry name" value="TrmE/GcvT-like"/>
</dbReference>
<evidence type="ECO:0000313" key="7">
    <source>
        <dbReference type="Proteomes" id="UP000799539"/>
    </source>
</evidence>
<evidence type="ECO:0000256" key="4">
    <source>
        <dbReference type="ARBA" id="ARBA00093447"/>
    </source>
</evidence>
<dbReference type="GO" id="GO:0005759">
    <property type="term" value="C:mitochondrial matrix"/>
    <property type="evidence" value="ECO:0007669"/>
    <property type="project" value="UniProtKB-SubCell"/>
</dbReference>
<comment type="similarity">
    <text evidence="4">Belongs to the GcvT family. CAF17/IBA57 subfamily.</text>
</comment>
<dbReference type="NCBIfam" id="TIGR03317">
    <property type="entry name" value="ygfZ_signature"/>
    <property type="match status" value="1"/>
</dbReference>
<sequence length="322" mass="36170">MFTASRETSYICARCLARQSRHARRQYATSASLPPAPPSSGAAKLTSRRLISLNGAETPKFLQGIVTNNVRPESTSGSYAAFLTAQGKVLHDTFIYPTMGSEWHKQQGGAEDDTGYLVEVDADQADILMKHLKRHKLRSKFKLRLLDEGELDVWSLWKEEERWTAHGTASTQQVAGIIGMSDPRAPGMGQRLLFPERKKSEALQGLDETSLDAYMIRRYLRGVPEGQLEMPRDEVLPMNCNIDIMNGIDFKKGCYVGQELTIRTHHTGVVRRRILPVTLYETSADAAERLEYNPAATVNARDFIGMDIRKEDERKRSTGKVI</sequence>
<protein>
    <recommendedName>
        <fullName evidence="5">Iron-sulfur cluster assembly factor IBA57 homolog, mitochondrial</fullName>
    </recommendedName>
</protein>
<dbReference type="Gene3D" id="3.30.1360.120">
    <property type="entry name" value="Probable tRNA modification gtpase trme, domain 1"/>
    <property type="match status" value="1"/>
</dbReference>
<evidence type="ECO:0000256" key="5">
    <source>
        <dbReference type="ARBA" id="ARBA00093637"/>
    </source>
</evidence>
<keyword evidence="3" id="KW-0496">Mitochondrion</keyword>
<name>A0A6A6FT99_9PEZI</name>
<dbReference type="EMBL" id="ML992664">
    <property type="protein sequence ID" value="KAF2216534.1"/>
    <property type="molecule type" value="Genomic_DNA"/>
</dbReference>
<gene>
    <name evidence="6" type="ORF">CERZMDRAFT_89907</name>
</gene>
<proteinExistence type="inferred from homology"/>
<organism evidence="6 7">
    <name type="scientific">Cercospora zeae-maydis SCOH1-5</name>
    <dbReference type="NCBI Taxonomy" id="717836"/>
    <lineage>
        <taxon>Eukaryota</taxon>
        <taxon>Fungi</taxon>
        <taxon>Dikarya</taxon>
        <taxon>Ascomycota</taxon>
        <taxon>Pezizomycotina</taxon>
        <taxon>Dothideomycetes</taxon>
        <taxon>Dothideomycetidae</taxon>
        <taxon>Mycosphaerellales</taxon>
        <taxon>Mycosphaerellaceae</taxon>
        <taxon>Cercospora</taxon>
    </lineage>
</organism>
<reference evidence="6" key="1">
    <citation type="journal article" date="2020" name="Stud. Mycol.">
        <title>101 Dothideomycetes genomes: a test case for predicting lifestyles and emergence of pathogens.</title>
        <authorList>
            <person name="Haridas S."/>
            <person name="Albert R."/>
            <person name="Binder M."/>
            <person name="Bloem J."/>
            <person name="Labutti K."/>
            <person name="Salamov A."/>
            <person name="Andreopoulos B."/>
            <person name="Baker S."/>
            <person name="Barry K."/>
            <person name="Bills G."/>
            <person name="Bluhm B."/>
            <person name="Cannon C."/>
            <person name="Castanera R."/>
            <person name="Culley D."/>
            <person name="Daum C."/>
            <person name="Ezra D."/>
            <person name="Gonzalez J."/>
            <person name="Henrissat B."/>
            <person name="Kuo A."/>
            <person name="Liang C."/>
            <person name="Lipzen A."/>
            <person name="Lutzoni F."/>
            <person name="Magnuson J."/>
            <person name="Mondo S."/>
            <person name="Nolan M."/>
            <person name="Ohm R."/>
            <person name="Pangilinan J."/>
            <person name="Park H.-J."/>
            <person name="Ramirez L."/>
            <person name="Alfaro M."/>
            <person name="Sun H."/>
            <person name="Tritt A."/>
            <person name="Yoshinaga Y."/>
            <person name="Zwiers L.-H."/>
            <person name="Turgeon B."/>
            <person name="Goodwin S."/>
            <person name="Spatafora J."/>
            <person name="Crous P."/>
            <person name="Grigoriev I."/>
        </authorList>
    </citation>
    <scope>NUCLEOTIDE SEQUENCE</scope>
    <source>
        <strain evidence="6">SCOH1-5</strain>
    </source>
</reference>
<keyword evidence="7" id="KW-1185">Reference proteome</keyword>
<evidence type="ECO:0000256" key="2">
    <source>
        <dbReference type="ARBA" id="ARBA00022946"/>
    </source>
</evidence>
<dbReference type="InterPro" id="IPR017703">
    <property type="entry name" value="YgfZ/GCV_T_CS"/>
</dbReference>
<evidence type="ECO:0000256" key="3">
    <source>
        <dbReference type="ARBA" id="ARBA00023128"/>
    </source>
</evidence>
<dbReference type="InterPro" id="IPR045179">
    <property type="entry name" value="YgfZ/GcvT"/>
</dbReference>
<evidence type="ECO:0000256" key="1">
    <source>
        <dbReference type="ARBA" id="ARBA00004305"/>
    </source>
</evidence>
<dbReference type="Proteomes" id="UP000799539">
    <property type="component" value="Unassembled WGS sequence"/>
</dbReference>
<feature type="non-terminal residue" evidence="6">
    <location>
        <position position="322"/>
    </location>
</feature>
<dbReference type="PANTHER" id="PTHR22602">
    <property type="entry name" value="TRANSFERASE CAF17, MITOCHONDRIAL-RELATED"/>
    <property type="match status" value="1"/>
</dbReference>
<dbReference type="AlphaFoldDB" id="A0A6A6FT99"/>
<dbReference type="SUPFAM" id="SSF103025">
    <property type="entry name" value="Folate-binding domain"/>
    <property type="match status" value="1"/>
</dbReference>
<evidence type="ECO:0000313" key="6">
    <source>
        <dbReference type="EMBL" id="KAF2216534.1"/>
    </source>
</evidence>
<comment type="subcellular location">
    <subcellularLocation>
        <location evidence="1">Mitochondrion matrix</location>
    </subcellularLocation>
</comment>
<accession>A0A6A6FT99</accession>
<dbReference type="GO" id="GO:0016226">
    <property type="term" value="P:iron-sulfur cluster assembly"/>
    <property type="evidence" value="ECO:0007669"/>
    <property type="project" value="TreeGrafter"/>
</dbReference>
<dbReference type="OrthoDB" id="191995at2759"/>
<dbReference type="PANTHER" id="PTHR22602:SF0">
    <property type="entry name" value="TRANSFERASE CAF17, MITOCHONDRIAL-RELATED"/>
    <property type="match status" value="1"/>
</dbReference>
<keyword evidence="2" id="KW-0809">Transit peptide</keyword>